<dbReference type="PANTHER" id="PTHR47810:SF1">
    <property type="entry name" value="DNA LIGASE B"/>
    <property type="match status" value="1"/>
</dbReference>
<evidence type="ECO:0000256" key="6">
    <source>
        <dbReference type="ARBA" id="ARBA00034003"/>
    </source>
</evidence>
<dbReference type="PANTHER" id="PTHR47810">
    <property type="entry name" value="DNA LIGASE"/>
    <property type="match status" value="1"/>
</dbReference>
<dbReference type="Gene3D" id="3.30.1490.70">
    <property type="match status" value="1"/>
</dbReference>
<protein>
    <submittedName>
        <fullName evidence="9">ATP-dependent DNA ligase</fullName>
    </submittedName>
</protein>
<dbReference type="InterPro" id="IPR050326">
    <property type="entry name" value="NAD_dep_DNA_ligaseB"/>
</dbReference>
<evidence type="ECO:0000256" key="2">
    <source>
        <dbReference type="ARBA" id="ARBA00022598"/>
    </source>
</evidence>
<evidence type="ECO:0000256" key="1">
    <source>
        <dbReference type="ARBA" id="ARBA00001968"/>
    </source>
</evidence>
<comment type="catalytic activity">
    <reaction evidence="6">
        <text>ATP + (deoxyribonucleotide)n-3'-hydroxyl + 5'-phospho-(deoxyribonucleotide)m = (deoxyribonucleotide)n+m + AMP + diphosphate.</text>
        <dbReference type="EC" id="6.5.1.1"/>
    </reaction>
</comment>
<accession>A0A0B5FKJ4</accession>
<dbReference type="Proteomes" id="UP000035036">
    <property type="component" value="Chromosome"/>
</dbReference>
<dbReference type="CDD" id="cd08041">
    <property type="entry name" value="OBF_kDNA_ligase_like"/>
    <property type="match status" value="1"/>
</dbReference>
<dbReference type="Gene3D" id="3.30.470.30">
    <property type="entry name" value="DNA ligase/mRNA capping enzyme"/>
    <property type="match status" value="1"/>
</dbReference>
<comment type="cofactor">
    <cofactor evidence="1">
        <name>a divalent metal cation</name>
        <dbReference type="ChEBI" id="CHEBI:60240"/>
    </cofactor>
</comment>
<dbReference type="GO" id="GO:0003910">
    <property type="term" value="F:DNA ligase (ATP) activity"/>
    <property type="evidence" value="ECO:0007669"/>
    <property type="project" value="UniProtKB-EC"/>
</dbReference>
<dbReference type="Gene3D" id="2.40.50.140">
    <property type="entry name" value="Nucleic acid-binding proteins"/>
    <property type="match status" value="1"/>
</dbReference>
<evidence type="ECO:0000256" key="5">
    <source>
        <dbReference type="ARBA" id="ARBA00023204"/>
    </source>
</evidence>
<keyword evidence="4" id="KW-0227">DNA damage</keyword>
<name>A0A0B5FKJ4_9BACT</name>
<dbReference type="SUPFAM" id="SSF56091">
    <property type="entry name" value="DNA ligase/mRNA capping enzyme, catalytic domain"/>
    <property type="match status" value="1"/>
</dbReference>
<dbReference type="NCBIfam" id="NF006592">
    <property type="entry name" value="PRK09125.1"/>
    <property type="match status" value="1"/>
</dbReference>
<dbReference type="InterPro" id="IPR012340">
    <property type="entry name" value="NA-bd_OB-fold"/>
</dbReference>
<reference evidence="9 10" key="1">
    <citation type="journal article" date="2015" name="Genome Announc.">
        <title>Genomes of Geoalkalibacter ferrihydriticus Z-0531T and Geoalkalibacter subterraneus Red1T, Two Haloalkaliphilic Metal-Reducing Deltaproteobacteria.</title>
        <authorList>
            <person name="Badalamenti J.P."/>
            <person name="Krajmalnik-Brown R."/>
            <person name="Torres C.I."/>
            <person name="Bond D.R."/>
        </authorList>
    </citation>
    <scope>NUCLEOTIDE SEQUENCE [LARGE SCALE GENOMIC DNA]</scope>
    <source>
        <strain evidence="9 10">Red1</strain>
    </source>
</reference>
<dbReference type="InterPro" id="IPR012310">
    <property type="entry name" value="DNA_ligase_ATP-dep_cent"/>
</dbReference>
<sequence>MSEKLDGVRGRWDGRRLWSKNGHLFHPPEEFIRGLPDFPLDGEIWGGRGTFGETAAVVQRSRDDEGWLQLKFAVFDVPEAGTDFFQRIARAEKWFAAHPSDYAFVLSQKIVQNRDHLQEELRRVEGLGGEGLMVRRPDAFYRVGRSAGILKVKSFQDAEAAVVAHIPGSGRNRGRLGSLRVELDNGIQFRIGSGFSDAQRENPPPIGAVVTFKHYGFYPSGIPKFPSFLRVRKDQDL</sequence>
<dbReference type="KEGG" id="gsb:GSUB_05485"/>
<feature type="domain" description="ATP-dependent DNA ligase family profile" evidence="7">
    <location>
        <begin position="50"/>
        <end position="153"/>
    </location>
</feature>
<dbReference type="HOGENOM" id="CLU_021047_0_0_7"/>
<evidence type="ECO:0000256" key="4">
    <source>
        <dbReference type="ARBA" id="ARBA00022763"/>
    </source>
</evidence>
<keyword evidence="10" id="KW-1185">Reference proteome</keyword>
<keyword evidence="2 9" id="KW-0436">Ligase</keyword>
<evidence type="ECO:0000259" key="8">
    <source>
        <dbReference type="Pfam" id="PF14743"/>
    </source>
</evidence>
<evidence type="ECO:0000313" key="10">
    <source>
        <dbReference type="Proteomes" id="UP000035036"/>
    </source>
</evidence>
<dbReference type="GO" id="GO:0005524">
    <property type="term" value="F:ATP binding"/>
    <property type="evidence" value="ECO:0007669"/>
    <property type="project" value="InterPro"/>
</dbReference>
<evidence type="ECO:0000313" key="9">
    <source>
        <dbReference type="EMBL" id="AJF07923.1"/>
    </source>
</evidence>
<organism evidence="9 10">
    <name type="scientific">Geoalkalibacter subterraneus</name>
    <dbReference type="NCBI Taxonomy" id="483547"/>
    <lineage>
        <taxon>Bacteria</taxon>
        <taxon>Pseudomonadati</taxon>
        <taxon>Thermodesulfobacteriota</taxon>
        <taxon>Desulfuromonadia</taxon>
        <taxon>Desulfuromonadales</taxon>
        <taxon>Geoalkalibacteraceae</taxon>
        <taxon>Geoalkalibacter</taxon>
    </lineage>
</organism>
<keyword evidence="5" id="KW-0234">DNA repair</keyword>
<dbReference type="Pfam" id="PF14743">
    <property type="entry name" value="DNA_ligase_OB_2"/>
    <property type="match status" value="1"/>
</dbReference>
<dbReference type="GO" id="GO:0006281">
    <property type="term" value="P:DNA repair"/>
    <property type="evidence" value="ECO:0007669"/>
    <property type="project" value="UniProtKB-KW"/>
</dbReference>
<evidence type="ECO:0000256" key="3">
    <source>
        <dbReference type="ARBA" id="ARBA00022705"/>
    </source>
</evidence>
<dbReference type="GO" id="GO:0006260">
    <property type="term" value="P:DNA replication"/>
    <property type="evidence" value="ECO:0007669"/>
    <property type="project" value="UniProtKB-KW"/>
</dbReference>
<dbReference type="EMBL" id="CP010311">
    <property type="protein sequence ID" value="AJF07923.1"/>
    <property type="molecule type" value="Genomic_DNA"/>
</dbReference>
<dbReference type="AlphaFoldDB" id="A0A0B5FKJ4"/>
<gene>
    <name evidence="9" type="ORF">GSUB_05485</name>
</gene>
<dbReference type="SUPFAM" id="SSF50249">
    <property type="entry name" value="Nucleic acid-binding proteins"/>
    <property type="match status" value="1"/>
</dbReference>
<evidence type="ECO:0000259" key="7">
    <source>
        <dbReference type="Pfam" id="PF01068"/>
    </source>
</evidence>
<dbReference type="STRING" id="483547.GSUB_05485"/>
<keyword evidence="3" id="KW-0235">DNA replication</keyword>
<dbReference type="CDD" id="cd07896">
    <property type="entry name" value="Adenylation_kDNA_ligase_like"/>
    <property type="match status" value="1"/>
</dbReference>
<dbReference type="Pfam" id="PF01068">
    <property type="entry name" value="DNA_ligase_A_M"/>
    <property type="match status" value="1"/>
</dbReference>
<proteinExistence type="predicted"/>
<dbReference type="GO" id="GO:0006310">
    <property type="term" value="P:DNA recombination"/>
    <property type="evidence" value="ECO:0007669"/>
    <property type="project" value="InterPro"/>
</dbReference>
<feature type="domain" description="DNA ligase OB-like" evidence="8">
    <location>
        <begin position="167"/>
        <end position="232"/>
    </location>
</feature>
<dbReference type="InterPro" id="IPR029319">
    <property type="entry name" value="DNA_ligase_OB"/>
</dbReference>